<sequence length="81" mass="8896">MGSEMYLRVRPASCDAQQVPILHGSFRVATQVGPQQMWFGQLEVPESQGADAQEPTFDDGQVGLCLQIGDEVMVLTLFKLV</sequence>
<reference evidence="1 2" key="1">
    <citation type="submission" date="2017-05" db="EMBL/GenBank/DDBJ databases">
        <title>De novo genome assembly of Deniococcus indicus strain DR1.</title>
        <authorList>
            <person name="Chauhan D."/>
            <person name="Yennamalli R.M."/>
            <person name="Priyadarshini R."/>
        </authorList>
    </citation>
    <scope>NUCLEOTIDE SEQUENCE [LARGE SCALE GENOMIC DNA]</scope>
    <source>
        <strain evidence="1 2">DR1</strain>
    </source>
</reference>
<gene>
    <name evidence="1" type="ORF">CBQ26_11780</name>
</gene>
<evidence type="ECO:0000313" key="1">
    <source>
        <dbReference type="EMBL" id="OWL95436.1"/>
    </source>
</evidence>
<proteinExistence type="predicted"/>
<dbReference type="Proteomes" id="UP000197208">
    <property type="component" value="Unassembled WGS sequence"/>
</dbReference>
<protein>
    <submittedName>
        <fullName evidence="1">Uncharacterized protein</fullName>
    </submittedName>
</protein>
<organism evidence="1 2">
    <name type="scientific">Deinococcus indicus</name>
    <dbReference type="NCBI Taxonomy" id="223556"/>
    <lineage>
        <taxon>Bacteria</taxon>
        <taxon>Thermotogati</taxon>
        <taxon>Deinococcota</taxon>
        <taxon>Deinococci</taxon>
        <taxon>Deinococcales</taxon>
        <taxon>Deinococcaceae</taxon>
        <taxon>Deinococcus</taxon>
    </lineage>
</organism>
<keyword evidence="2" id="KW-1185">Reference proteome</keyword>
<dbReference type="EMBL" id="NHMK01000016">
    <property type="protein sequence ID" value="OWL95436.1"/>
    <property type="molecule type" value="Genomic_DNA"/>
</dbReference>
<name>A0A246BKG5_9DEIO</name>
<dbReference type="AlphaFoldDB" id="A0A246BKG5"/>
<accession>A0A246BKG5</accession>
<comment type="caution">
    <text evidence="1">The sequence shown here is derived from an EMBL/GenBank/DDBJ whole genome shotgun (WGS) entry which is preliminary data.</text>
</comment>
<evidence type="ECO:0000313" key="2">
    <source>
        <dbReference type="Proteomes" id="UP000197208"/>
    </source>
</evidence>